<dbReference type="RefSeq" id="WP_184814368.1">
    <property type="nucleotide sequence ID" value="NZ_JACHJQ010000007.1"/>
</dbReference>
<dbReference type="Gene3D" id="3.40.630.30">
    <property type="match status" value="1"/>
</dbReference>
<dbReference type="InterPro" id="IPR051531">
    <property type="entry name" value="N-acetyltransferase"/>
</dbReference>
<dbReference type="InterPro" id="IPR016181">
    <property type="entry name" value="Acyl_CoA_acyltransferase"/>
</dbReference>
<keyword evidence="2" id="KW-0808">Transferase</keyword>
<dbReference type="InterPro" id="IPR000182">
    <property type="entry name" value="GNAT_dom"/>
</dbReference>
<evidence type="ECO:0000259" key="1">
    <source>
        <dbReference type="PROSITE" id="PS51186"/>
    </source>
</evidence>
<dbReference type="GO" id="GO:0016747">
    <property type="term" value="F:acyltransferase activity, transferring groups other than amino-acyl groups"/>
    <property type="evidence" value="ECO:0007669"/>
    <property type="project" value="InterPro"/>
</dbReference>
<evidence type="ECO:0000313" key="3">
    <source>
        <dbReference type="Proteomes" id="UP000520767"/>
    </source>
</evidence>
<evidence type="ECO:0000313" key="2">
    <source>
        <dbReference type="EMBL" id="MBB4910304.1"/>
    </source>
</evidence>
<dbReference type="AlphaFoldDB" id="A0A7W7VHK8"/>
<name>A0A7W7VHK8_9PSEU</name>
<organism evidence="2 3">
    <name type="scientific">Actinophytocola algeriensis</name>
    <dbReference type="NCBI Taxonomy" id="1768010"/>
    <lineage>
        <taxon>Bacteria</taxon>
        <taxon>Bacillati</taxon>
        <taxon>Actinomycetota</taxon>
        <taxon>Actinomycetes</taxon>
        <taxon>Pseudonocardiales</taxon>
        <taxon>Pseudonocardiaceae</taxon>
    </lineage>
</organism>
<accession>A0A7W7VHK8</accession>
<dbReference type="SUPFAM" id="SSF55729">
    <property type="entry name" value="Acyl-CoA N-acyltransferases (Nat)"/>
    <property type="match status" value="1"/>
</dbReference>
<dbReference type="PANTHER" id="PTHR43792">
    <property type="entry name" value="GNAT FAMILY, PUTATIVE (AFU_ORTHOLOGUE AFUA_3G00765)-RELATED-RELATED"/>
    <property type="match status" value="1"/>
</dbReference>
<protein>
    <submittedName>
        <fullName evidence="2">RimJ/RimL family protein N-acetyltransferase</fullName>
    </submittedName>
</protein>
<keyword evidence="3" id="KW-1185">Reference proteome</keyword>
<feature type="domain" description="N-acetyltransferase" evidence="1">
    <location>
        <begin position="5"/>
        <end position="168"/>
    </location>
</feature>
<reference evidence="2 3" key="1">
    <citation type="submission" date="2020-08" db="EMBL/GenBank/DDBJ databases">
        <title>Genomic Encyclopedia of Type Strains, Phase III (KMG-III): the genomes of soil and plant-associated and newly described type strains.</title>
        <authorList>
            <person name="Whitman W."/>
        </authorList>
    </citation>
    <scope>NUCLEOTIDE SEQUENCE [LARGE SCALE GENOMIC DNA]</scope>
    <source>
        <strain evidence="2 3">CECT 8960</strain>
    </source>
</reference>
<dbReference type="Proteomes" id="UP000520767">
    <property type="component" value="Unassembled WGS sequence"/>
</dbReference>
<dbReference type="Pfam" id="PF13302">
    <property type="entry name" value="Acetyltransf_3"/>
    <property type="match status" value="1"/>
</dbReference>
<proteinExistence type="predicted"/>
<sequence>MTEGIRLRPVTEPDLDTLDEMFADPAQVGEFNWSGFSDPSPWRRRYAENRLLADDKSVLMIEAESATVGFVSWYRLQTGQAAHVFQFGISLLPPARGRGLGTATQSLLARYLFAQSPVHRIQAVTEVENVVEQRSLEKAGFVREAVLKEHTWRDGAWRDEVLYRMLRSELPA</sequence>
<gene>
    <name evidence="2" type="ORF">FHR82_006562</name>
</gene>
<dbReference type="EMBL" id="JACHJQ010000007">
    <property type="protein sequence ID" value="MBB4910304.1"/>
    <property type="molecule type" value="Genomic_DNA"/>
</dbReference>
<comment type="caution">
    <text evidence="2">The sequence shown here is derived from an EMBL/GenBank/DDBJ whole genome shotgun (WGS) entry which is preliminary data.</text>
</comment>
<dbReference type="PROSITE" id="PS51186">
    <property type="entry name" value="GNAT"/>
    <property type="match status" value="1"/>
</dbReference>